<dbReference type="Gene3D" id="1.10.530.10">
    <property type="match status" value="1"/>
</dbReference>
<dbReference type="SUPFAM" id="SSF53955">
    <property type="entry name" value="Lysozyme-like"/>
    <property type="match status" value="1"/>
</dbReference>
<dbReference type="GO" id="GO:0006952">
    <property type="term" value="P:defense response"/>
    <property type="evidence" value="ECO:0007669"/>
    <property type="project" value="UniProtKB-KW"/>
</dbReference>
<dbReference type="PANTHER" id="PTHR22595:SF79">
    <property type="entry name" value="CHITINASE 12"/>
    <property type="match status" value="1"/>
</dbReference>
<dbReference type="Pfam" id="PF00182">
    <property type="entry name" value="Glyco_hydro_19"/>
    <property type="match status" value="1"/>
</dbReference>
<proteinExistence type="predicted"/>
<dbReference type="GO" id="GO:0006032">
    <property type="term" value="P:chitin catabolic process"/>
    <property type="evidence" value="ECO:0007669"/>
    <property type="project" value="InterPro"/>
</dbReference>
<dbReference type="SUPFAM" id="SSF51055">
    <property type="entry name" value="Carbohydrate binding domain"/>
    <property type="match status" value="1"/>
</dbReference>
<gene>
    <name evidence="6" type="ORF">Ssi02_46580</name>
</gene>
<evidence type="ECO:0000256" key="3">
    <source>
        <dbReference type="ARBA" id="ARBA00023157"/>
    </source>
</evidence>
<keyword evidence="4" id="KW-0732">Signal</keyword>
<dbReference type="GO" id="GO:0005975">
    <property type="term" value="P:carbohydrate metabolic process"/>
    <property type="evidence" value="ECO:0007669"/>
    <property type="project" value="InterPro"/>
</dbReference>
<dbReference type="InterPro" id="IPR036573">
    <property type="entry name" value="CBM_sf_5/12"/>
</dbReference>
<dbReference type="SMART" id="SM00495">
    <property type="entry name" value="ChtBD3"/>
    <property type="match status" value="1"/>
</dbReference>
<organism evidence="6 7">
    <name type="scientific">Sinosporangium siamense</name>
    <dbReference type="NCBI Taxonomy" id="1367973"/>
    <lineage>
        <taxon>Bacteria</taxon>
        <taxon>Bacillati</taxon>
        <taxon>Actinomycetota</taxon>
        <taxon>Actinomycetes</taxon>
        <taxon>Streptosporangiales</taxon>
        <taxon>Streptosporangiaceae</taxon>
        <taxon>Sinosporangium</taxon>
    </lineage>
</organism>
<keyword evidence="2" id="KW-0611">Plant defense</keyword>
<dbReference type="Proteomes" id="UP000606172">
    <property type="component" value="Unassembled WGS sequence"/>
</dbReference>
<feature type="domain" description="Chitin-binding type-3" evidence="5">
    <location>
        <begin position="44"/>
        <end position="87"/>
    </location>
</feature>
<comment type="caution">
    <text evidence="6">The sequence shown here is derived from an EMBL/GenBank/DDBJ whole genome shotgun (WGS) entry which is preliminary data.</text>
</comment>
<sequence length="298" mass="31287">MLRSRIATTLALLTLAGGLTSALPAAASAAAGKAAAEPPVPVCAEAWNPGRAYTGGLTASHGGRNWQARWWTKNNTPGGSSGVWIDKGACEDRGFVVGEAEFERIFPNRNALYTYQGLITALSAYPAFTSTGGQTVARQEAAAFLAHVYHATGGLAFTHATDPAGYPQYCDEAQPYGCPAGRSAYYPRGALALSHNSAYKAAGDALGIDLLNNPGLVQREPSVAWATAVWAWTTQKGHGTMTPHEAMTGGHGFGETVRSLKGTPECTAGDPPRINRYVNFYHSISATLGVPLAEPVYC</sequence>
<dbReference type="EMBL" id="BOOW01000029">
    <property type="protein sequence ID" value="GII94427.1"/>
    <property type="molecule type" value="Genomic_DNA"/>
</dbReference>
<evidence type="ECO:0000313" key="7">
    <source>
        <dbReference type="Proteomes" id="UP000606172"/>
    </source>
</evidence>
<dbReference type="InterPro" id="IPR003610">
    <property type="entry name" value="CBM5/12"/>
</dbReference>
<dbReference type="Gene3D" id="2.10.10.20">
    <property type="entry name" value="Carbohydrate-binding module superfamily 5/12"/>
    <property type="match status" value="1"/>
</dbReference>
<dbReference type="CDD" id="cd12215">
    <property type="entry name" value="ChiC_BD"/>
    <property type="match status" value="1"/>
</dbReference>
<evidence type="ECO:0000259" key="5">
    <source>
        <dbReference type="SMART" id="SM00495"/>
    </source>
</evidence>
<dbReference type="GO" id="GO:0004568">
    <property type="term" value="F:chitinase activity"/>
    <property type="evidence" value="ECO:0007669"/>
    <property type="project" value="InterPro"/>
</dbReference>
<keyword evidence="7" id="KW-1185">Reference proteome</keyword>
<dbReference type="InterPro" id="IPR023346">
    <property type="entry name" value="Lysozyme-like_dom_sf"/>
</dbReference>
<dbReference type="PANTHER" id="PTHR22595">
    <property type="entry name" value="CHITINASE-RELATED"/>
    <property type="match status" value="1"/>
</dbReference>
<evidence type="ECO:0000256" key="1">
    <source>
        <dbReference type="ARBA" id="ARBA00022801"/>
    </source>
</evidence>
<name>A0A919V9L3_9ACTN</name>
<dbReference type="InterPro" id="IPR000726">
    <property type="entry name" value="Glyco_hydro_19_cat"/>
</dbReference>
<keyword evidence="3" id="KW-1015">Disulfide bond</keyword>
<protein>
    <submittedName>
        <fullName evidence="6">Chitinase</fullName>
    </submittedName>
</protein>
<accession>A0A919V9L3</accession>
<dbReference type="AlphaFoldDB" id="A0A919V9L3"/>
<dbReference type="CDD" id="cd00325">
    <property type="entry name" value="chitinase_GH19"/>
    <property type="match status" value="1"/>
</dbReference>
<keyword evidence="1" id="KW-0378">Hydrolase</keyword>
<reference evidence="6" key="1">
    <citation type="submission" date="2021-01" db="EMBL/GenBank/DDBJ databases">
        <title>Whole genome shotgun sequence of Sinosporangium siamense NBRC 109515.</title>
        <authorList>
            <person name="Komaki H."/>
            <person name="Tamura T."/>
        </authorList>
    </citation>
    <scope>NUCLEOTIDE SEQUENCE</scope>
    <source>
        <strain evidence="6">NBRC 109515</strain>
    </source>
</reference>
<dbReference type="Pfam" id="PF02839">
    <property type="entry name" value="CBM_5_12"/>
    <property type="match status" value="1"/>
</dbReference>
<dbReference type="RefSeq" id="WP_204028892.1">
    <property type="nucleotide sequence ID" value="NZ_BOOW01000029.1"/>
</dbReference>
<dbReference type="GO" id="GO:0030246">
    <property type="term" value="F:carbohydrate binding"/>
    <property type="evidence" value="ECO:0007669"/>
    <property type="project" value="InterPro"/>
</dbReference>
<evidence type="ECO:0000256" key="4">
    <source>
        <dbReference type="SAM" id="SignalP"/>
    </source>
</evidence>
<dbReference type="Gene3D" id="3.30.20.10">
    <property type="entry name" value="Endochitinase, domain 2"/>
    <property type="match status" value="1"/>
</dbReference>
<dbReference type="GO" id="GO:0005576">
    <property type="term" value="C:extracellular region"/>
    <property type="evidence" value="ECO:0007669"/>
    <property type="project" value="InterPro"/>
</dbReference>
<evidence type="ECO:0000256" key="2">
    <source>
        <dbReference type="ARBA" id="ARBA00022821"/>
    </source>
</evidence>
<dbReference type="GO" id="GO:0016998">
    <property type="term" value="P:cell wall macromolecule catabolic process"/>
    <property type="evidence" value="ECO:0007669"/>
    <property type="project" value="InterPro"/>
</dbReference>
<feature type="chain" id="PRO_5037019305" evidence="4">
    <location>
        <begin position="28"/>
        <end position="298"/>
    </location>
</feature>
<feature type="signal peptide" evidence="4">
    <location>
        <begin position="1"/>
        <end position="27"/>
    </location>
</feature>
<evidence type="ECO:0000313" key="6">
    <source>
        <dbReference type="EMBL" id="GII94427.1"/>
    </source>
</evidence>